<comment type="caution">
    <text evidence="1">The sequence shown here is derived from an EMBL/GenBank/DDBJ whole genome shotgun (WGS) entry which is preliminary data.</text>
</comment>
<dbReference type="AlphaFoldDB" id="A0ABD3FMC5"/>
<proteinExistence type="predicted"/>
<dbReference type="EMBL" id="JBIMZQ010000018">
    <property type="protein sequence ID" value="KAL3666169.1"/>
    <property type="molecule type" value="Genomic_DNA"/>
</dbReference>
<dbReference type="Proteomes" id="UP001632037">
    <property type="component" value="Unassembled WGS sequence"/>
</dbReference>
<evidence type="ECO:0000313" key="2">
    <source>
        <dbReference type="Proteomes" id="UP001632037"/>
    </source>
</evidence>
<organism evidence="1 2">
    <name type="scientific">Phytophthora oleae</name>
    <dbReference type="NCBI Taxonomy" id="2107226"/>
    <lineage>
        <taxon>Eukaryota</taxon>
        <taxon>Sar</taxon>
        <taxon>Stramenopiles</taxon>
        <taxon>Oomycota</taxon>
        <taxon>Peronosporomycetes</taxon>
        <taxon>Peronosporales</taxon>
        <taxon>Peronosporaceae</taxon>
        <taxon>Phytophthora</taxon>
    </lineage>
</organism>
<reference evidence="1 2" key="1">
    <citation type="submission" date="2024-09" db="EMBL/GenBank/DDBJ databases">
        <title>Genome sequencing and assembly of Phytophthora oleae, isolate VK10A, causative agent of rot of olive drupes.</title>
        <authorList>
            <person name="Conti Taguali S."/>
            <person name="Riolo M."/>
            <person name="La Spada F."/>
            <person name="Cacciola S.O."/>
            <person name="Dionisio G."/>
        </authorList>
    </citation>
    <scope>NUCLEOTIDE SEQUENCE [LARGE SCALE GENOMIC DNA]</scope>
    <source>
        <strain evidence="1 2">VK10A</strain>
    </source>
</reference>
<sequence length="223" mass="24781">MKLPTRNARRWPLTDHHQRCSTSTVSFTTMRSAYSRGDATMDKFTVIWQDCPDVVDAFDRDNHLRLTSRQPRKREHVGAPHVQKLDIASVFDDSASNDTVISDNELVESVYSPSDHEPDDEEADAAVTAQGNEVLADNNDDFNVVEPSDTSHQDGAIESNAEAEMDDFDTGEYACEDDMNGHCVPDDDADDPDETEVKIAAEGLFAEILWIVLVEKMKSSVGT</sequence>
<name>A0ABD3FMC5_9STRA</name>
<accession>A0ABD3FMC5</accession>
<gene>
    <name evidence="1" type="ORF">V7S43_008957</name>
</gene>
<keyword evidence="2" id="KW-1185">Reference proteome</keyword>
<protein>
    <submittedName>
        <fullName evidence="1">Uncharacterized protein</fullName>
    </submittedName>
</protein>
<evidence type="ECO:0000313" key="1">
    <source>
        <dbReference type="EMBL" id="KAL3666169.1"/>
    </source>
</evidence>